<dbReference type="InterPro" id="IPR013783">
    <property type="entry name" value="Ig-like_fold"/>
</dbReference>
<evidence type="ECO:0000256" key="1">
    <source>
        <dbReference type="SAM" id="Coils"/>
    </source>
</evidence>
<dbReference type="Proteomes" id="UP000039865">
    <property type="component" value="Unassembled WGS sequence"/>
</dbReference>
<keyword evidence="1" id="KW-0175">Coiled coil</keyword>
<accession>A0A078B557</accession>
<feature type="region of interest" description="Disordered" evidence="2">
    <location>
        <begin position="63"/>
        <end position="89"/>
    </location>
</feature>
<dbReference type="EMBL" id="CCKQ01017658">
    <property type="protein sequence ID" value="CDW89559.1"/>
    <property type="molecule type" value="Genomic_DNA"/>
</dbReference>
<feature type="coiled-coil region" evidence="1">
    <location>
        <begin position="6"/>
        <end position="54"/>
    </location>
</feature>
<feature type="coiled-coil region" evidence="1">
    <location>
        <begin position="746"/>
        <end position="790"/>
    </location>
</feature>
<feature type="compositionally biased region" description="Polar residues" evidence="2">
    <location>
        <begin position="63"/>
        <end position="80"/>
    </location>
</feature>
<dbReference type="InterPro" id="IPR014756">
    <property type="entry name" value="Ig_E-set"/>
</dbReference>
<keyword evidence="4" id="KW-1185">Reference proteome</keyword>
<name>A0A078B557_STYLE</name>
<dbReference type="InParanoid" id="A0A078B557"/>
<dbReference type="SUPFAM" id="SSF81296">
    <property type="entry name" value="E set domains"/>
    <property type="match status" value="1"/>
</dbReference>
<sequence>MSDDIVTELLQTIDSQKVQLDQLNEENKNLKNENAELKQNVEELTGEIYDLKVKYEGIINDITQNDISSPPPNQNINEDGQQQQLNQQQIEESKCVQLDQQEQQEQKLNLDQLANAINSLEQKQYEDEEMKDESEGLFGDIPEMQKQMIELTLSYQSNSDIHEDEDILIMGEFNNWLPDIMQRLTNQIFLYKVDVLAGYRYRYQFIVNGDITIDTNQEFSESKLGRQTNFKYAIKNPLNQPMIASELTPQVLQKLPSFVHPEMKKLYQKEFYNLQKQNTLMKDVSVRIGSTLIQEEEDKVEQLEDTERKEKLYKYMQRNKYLIQKLNRLREMLNLAEAASEKEGIALTKEQMKGSDEEYQIITSNIRALIKGRYVYSLDDTPINYAIREYKGDTNEILLRRVYDKSGVLLDDKQGLVVNLVSTNEDTFFTKYSLYNLEDENNFKRDMLNTKEHVFTVKYQLMQIDDQMECMPLEVYPTGVQIQDYDIRFNKQAEAITQVINKEFGQVKFQSFRIDQECGYVRGSVTKIYTCEYLANVLNIIHVHVNDTSDEVSIEVDYMDDEQTIKDFEEFKTDVNGQILRYKVLVRDQCINSLLYNGGFGVIEEIPFKEIRMKKDSVMEVKPKIGVEYSTEVMLVEIAKIPICMMASLDKKVINSIVQDFPKHSMNGFCADRCFERLPGYIDINVLSADNCQTLAQGETKIAIPICLLQEASDSLLAKYRQLLDDKKAQESDNISTVLGKIEIVMKHFEDNYNDLKNDLDKMQESLSQLQNQENDLENMVESMKNSEDISQEVQMKMRLITNKSSAVQRRIAAEVRMLKLRSR</sequence>
<evidence type="ECO:0000256" key="2">
    <source>
        <dbReference type="SAM" id="MobiDB-lite"/>
    </source>
</evidence>
<protein>
    <submittedName>
        <fullName evidence="3">Uncharacterized protein</fullName>
    </submittedName>
</protein>
<evidence type="ECO:0000313" key="4">
    <source>
        <dbReference type="Proteomes" id="UP000039865"/>
    </source>
</evidence>
<organism evidence="3 4">
    <name type="scientific">Stylonychia lemnae</name>
    <name type="common">Ciliate</name>
    <dbReference type="NCBI Taxonomy" id="5949"/>
    <lineage>
        <taxon>Eukaryota</taxon>
        <taxon>Sar</taxon>
        <taxon>Alveolata</taxon>
        <taxon>Ciliophora</taxon>
        <taxon>Intramacronucleata</taxon>
        <taxon>Spirotrichea</taxon>
        <taxon>Stichotrichia</taxon>
        <taxon>Sporadotrichida</taxon>
        <taxon>Oxytrichidae</taxon>
        <taxon>Stylonychinae</taxon>
        <taxon>Stylonychia</taxon>
    </lineage>
</organism>
<evidence type="ECO:0000313" key="3">
    <source>
        <dbReference type="EMBL" id="CDW89559.1"/>
    </source>
</evidence>
<reference evidence="3 4" key="1">
    <citation type="submission" date="2014-06" db="EMBL/GenBank/DDBJ databases">
        <authorList>
            <person name="Swart Estienne"/>
        </authorList>
    </citation>
    <scope>NUCLEOTIDE SEQUENCE [LARGE SCALE GENOMIC DNA]</scope>
    <source>
        <strain evidence="3 4">130c</strain>
    </source>
</reference>
<dbReference type="AlphaFoldDB" id="A0A078B557"/>
<feature type="coiled-coil region" evidence="1">
    <location>
        <begin position="293"/>
        <end position="339"/>
    </location>
</feature>
<gene>
    <name evidence="3" type="primary">Contig14126.g15058</name>
    <name evidence="3" type="ORF">STYLEM_18692</name>
</gene>
<dbReference type="Gene3D" id="2.60.40.10">
    <property type="entry name" value="Immunoglobulins"/>
    <property type="match status" value="1"/>
</dbReference>
<dbReference type="CDD" id="cd02859">
    <property type="entry name" value="E_set_AMPKbeta_like_N"/>
    <property type="match status" value="1"/>
</dbReference>
<proteinExistence type="predicted"/>
<dbReference type="OrthoDB" id="320742at2759"/>